<keyword evidence="1" id="KW-0175">Coiled coil</keyword>
<evidence type="ECO:0000313" key="4">
    <source>
        <dbReference type="Proteomes" id="UP000237105"/>
    </source>
</evidence>
<dbReference type="EMBL" id="JXTB01000211">
    <property type="protein sequence ID" value="PON53108.1"/>
    <property type="molecule type" value="Genomic_DNA"/>
</dbReference>
<sequence length="257" mass="28156">AGVEMGLAFIARDRAVEDAKEARKAEVTAKLEAHSLQRRLDWSHEVNQYLFLDHKNLMSAQVEMSRKHSEDLAGINTSLVDLSQQQAELRLAALKDKLADSEKLKTRYQRQVDVLFAESYRSGWENREFEGHAEVVTPDQFDDQKGVERDHYSVKHYMQQLGDEISITYPADVLKMLATEKDGPSTSVSSSIELIPTSGPPDRTSEAPDTQPSLRVSTGEGSGAVIVSSDESDPTTPPSTGAGPSAEIGRAPMDGGN</sequence>
<feature type="coiled-coil region" evidence="1">
    <location>
        <begin position="84"/>
        <end position="111"/>
    </location>
</feature>
<evidence type="ECO:0000256" key="2">
    <source>
        <dbReference type="SAM" id="MobiDB-lite"/>
    </source>
</evidence>
<dbReference type="AlphaFoldDB" id="A0A2P5BWG1"/>
<feature type="region of interest" description="Disordered" evidence="2">
    <location>
        <begin position="181"/>
        <end position="257"/>
    </location>
</feature>
<protein>
    <submittedName>
        <fullName evidence="3">Uncharacterized protein</fullName>
    </submittedName>
</protein>
<evidence type="ECO:0000313" key="3">
    <source>
        <dbReference type="EMBL" id="PON53108.1"/>
    </source>
</evidence>
<proteinExistence type="predicted"/>
<comment type="caution">
    <text evidence="3">The sequence shown here is derived from an EMBL/GenBank/DDBJ whole genome shotgun (WGS) entry which is preliminary data.</text>
</comment>
<gene>
    <name evidence="3" type="ORF">PanWU01x14_204880</name>
</gene>
<organism evidence="3 4">
    <name type="scientific">Parasponia andersonii</name>
    <name type="common">Sponia andersonii</name>
    <dbReference type="NCBI Taxonomy" id="3476"/>
    <lineage>
        <taxon>Eukaryota</taxon>
        <taxon>Viridiplantae</taxon>
        <taxon>Streptophyta</taxon>
        <taxon>Embryophyta</taxon>
        <taxon>Tracheophyta</taxon>
        <taxon>Spermatophyta</taxon>
        <taxon>Magnoliopsida</taxon>
        <taxon>eudicotyledons</taxon>
        <taxon>Gunneridae</taxon>
        <taxon>Pentapetalae</taxon>
        <taxon>rosids</taxon>
        <taxon>fabids</taxon>
        <taxon>Rosales</taxon>
        <taxon>Cannabaceae</taxon>
        <taxon>Parasponia</taxon>
    </lineage>
</organism>
<evidence type="ECO:0000256" key="1">
    <source>
        <dbReference type="SAM" id="Coils"/>
    </source>
</evidence>
<name>A0A2P5BWG1_PARAD</name>
<reference evidence="4" key="1">
    <citation type="submission" date="2016-06" db="EMBL/GenBank/DDBJ databases">
        <title>Parallel loss of symbiosis genes in relatives of nitrogen-fixing non-legume Parasponia.</title>
        <authorList>
            <person name="Van Velzen R."/>
            <person name="Holmer R."/>
            <person name="Bu F."/>
            <person name="Rutten L."/>
            <person name="Van Zeijl A."/>
            <person name="Liu W."/>
            <person name="Santuari L."/>
            <person name="Cao Q."/>
            <person name="Sharma T."/>
            <person name="Shen D."/>
            <person name="Roswanjaya Y."/>
            <person name="Wardhani T."/>
            <person name="Kalhor M.S."/>
            <person name="Jansen J."/>
            <person name="Van den Hoogen J."/>
            <person name="Gungor B."/>
            <person name="Hartog M."/>
            <person name="Hontelez J."/>
            <person name="Verver J."/>
            <person name="Yang W.-C."/>
            <person name="Schijlen E."/>
            <person name="Repin R."/>
            <person name="Schilthuizen M."/>
            <person name="Schranz E."/>
            <person name="Heidstra R."/>
            <person name="Miyata K."/>
            <person name="Fedorova E."/>
            <person name="Kohlen W."/>
            <person name="Bisseling T."/>
            <person name="Smit S."/>
            <person name="Geurts R."/>
        </authorList>
    </citation>
    <scope>NUCLEOTIDE SEQUENCE [LARGE SCALE GENOMIC DNA]</scope>
    <source>
        <strain evidence="4">cv. WU1-14</strain>
    </source>
</reference>
<accession>A0A2P5BWG1</accession>
<feature type="non-terminal residue" evidence="3">
    <location>
        <position position="1"/>
    </location>
</feature>
<feature type="compositionally biased region" description="Polar residues" evidence="2">
    <location>
        <begin position="207"/>
        <end position="216"/>
    </location>
</feature>
<dbReference type="Proteomes" id="UP000237105">
    <property type="component" value="Unassembled WGS sequence"/>
</dbReference>
<keyword evidence="4" id="KW-1185">Reference proteome</keyword>